<dbReference type="VEuPathDB" id="FungiDB:KRP23_2700"/>
<evidence type="ECO:0000313" key="4">
    <source>
        <dbReference type="Proteomes" id="UP000005238"/>
    </source>
</evidence>
<feature type="region of interest" description="Disordered" evidence="2">
    <location>
        <begin position="826"/>
        <end position="940"/>
    </location>
</feature>
<proteinExistence type="predicted"/>
<feature type="region of interest" description="Disordered" evidence="2">
    <location>
        <begin position="47"/>
        <end position="84"/>
    </location>
</feature>
<keyword evidence="4" id="KW-1185">Reference proteome</keyword>
<evidence type="ECO:0000313" key="3">
    <source>
        <dbReference type="EnsemblProtists" id="Phyra80542"/>
    </source>
</evidence>
<feature type="coiled-coil region" evidence="1">
    <location>
        <begin position="522"/>
        <end position="605"/>
    </location>
</feature>
<dbReference type="Proteomes" id="UP000005238">
    <property type="component" value="Unassembled WGS sequence"/>
</dbReference>
<feature type="compositionally biased region" description="Basic and acidic residues" evidence="2">
    <location>
        <begin position="889"/>
        <end position="900"/>
    </location>
</feature>
<feature type="compositionally biased region" description="Polar residues" evidence="2">
    <location>
        <begin position="904"/>
        <end position="917"/>
    </location>
</feature>
<dbReference type="AlphaFoldDB" id="H3GTQ8"/>
<dbReference type="EMBL" id="DS566047">
    <property type="status" value="NOT_ANNOTATED_CDS"/>
    <property type="molecule type" value="Genomic_DNA"/>
</dbReference>
<feature type="compositionally biased region" description="Low complexity" evidence="2">
    <location>
        <begin position="918"/>
        <end position="940"/>
    </location>
</feature>
<feature type="compositionally biased region" description="Low complexity" evidence="2">
    <location>
        <begin position="848"/>
        <end position="869"/>
    </location>
</feature>
<dbReference type="InParanoid" id="H3GTQ8"/>
<dbReference type="VEuPathDB" id="FungiDB:KRP22_7435"/>
<accession>H3GTQ8</accession>
<feature type="region of interest" description="Disordered" evidence="2">
    <location>
        <begin position="759"/>
        <end position="794"/>
    </location>
</feature>
<dbReference type="VEuPathDB" id="FungiDB:KRP22_7434"/>
<organism evidence="3 4">
    <name type="scientific">Phytophthora ramorum</name>
    <name type="common">Sudden oak death agent</name>
    <dbReference type="NCBI Taxonomy" id="164328"/>
    <lineage>
        <taxon>Eukaryota</taxon>
        <taxon>Sar</taxon>
        <taxon>Stramenopiles</taxon>
        <taxon>Oomycota</taxon>
        <taxon>Peronosporomycetes</taxon>
        <taxon>Peronosporales</taxon>
        <taxon>Peronosporaceae</taxon>
        <taxon>Phytophthora</taxon>
    </lineage>
</organism>
<feature type="compositionally biased region" description="Polar residues" evidence="2">
    <location>
        <begin position="47"/>
        <end position="62"/>
    </location>
</feature>
<feature type="compositionally biased region" description="Basic and acidic residues" evidence="2">
    <location>
        <begin position="826"/>
        <end position="843"/>
    </location>
</feature>
<dbReference type="VEuPathDB" id="FungiDB:KRP22_4981"/>
<evidence type="ECO:0000256" key="2">
    <source>
        <dbReference type="SAM" id="MobiDB-lite"/>
    </source>
</evidence>
<keyword evidence="1" id="KW-0175">Coiled coil</keyword>
<feature type="compositionally biased region" description="Basic and acidic residues" evidence="2">
    <location>
        <begin position="74"/>
        <end position="84"/>
    </location>
</feature>
<feature type="coiled-coil region" evidence="1">
    <location>
        <begin position="655"/>
        <end position="728"/>
    </location>
</feature>
<reference evidence="3" key="2">
    <citation type="submission" date="2015-06" db="UniProtKB">
        <authorList>
            <consortium name="EnsemblProtists"/>
        </authorList>
    </citation>
    <scope>IDENTIFICATION</scope>
    <source>
        <strain evidence="3">Pr102</strain>
    </source>
</reference>
<dbReference type="EnsemblProtists" id="Phyra80542">
    <property type="protein sequence ID" value="Phyra80542"/>
    <property type="gene ID" value="Phyra80542"/>
</dbReference>
<protein>
    <submittedName>
        <fullName evidence="3">Uncharacterized protein</fullName>
    </submittedName>
</protein>
<name>H3GTQ8_PHYRM</name>
<reference evidence="4" key="1">
    <citation type="journal article" date="2006" name="Science">
        <title>Phytophthora genome sequences uncover evolutionary origins and mechanisms of pathogenesis.</title>
        <authorList>
            <person name="Tyler B.M."/>
            <person name="Tripathy S."/>
            <person name="Zhang X."/>
            <person name="Dehal P."/>
            <person name="Jiang R.H."/>
            <person name="Aerts A."/>
            <person name="Arredondo F.D."/>
            <person name="Baxter L."/>
            <person name="Bensasson D."/>
            <person name="Beynon J.L."/>
            <person name="Chapman J."/>
            <person name="Damasceno C.M."/>
            <person name="Dorrance A.E."/>
            <person name="Dou D."/>
            <person name="Dickerman A.W."/>
            <person name="Dubchak I.L."/>
            <person name="Garbelotto M."/>
            <person name="Gijzen M."/>
            <person name="Gordon S.G."/>
            <person name="Govers F."/>
            <person name="Grunwald N.J."/>
            <person name="Huang W."/>
            <person name="Ivors K.L."/>
            <person name="Jones R.W."/>
            <person name="Kamoun S."/>
            <person name="Krampis K."/>
            <person name="Lamour K.H."/>
            <person name="Lee M.K."/>
            <person name="McDonald W.H."/>
            <person name="Medina M."/>
            <person name="Meijer H.J."/>
            <person name="Nordberg E.K."/>
            <person name="Maclean D.J."/>
            <person name="Ospina-Giraldo M.D."/>
            <person name="Morris P.F."/>
            <person name="Phuntumart V."/>
            <person name="Putnam N.H."/>
            <person name="Rash S."/>
            <person name="Rose J.K."/>
            <person name="Sakihama Y."/>
            <person name="Salamov A.A."/>
            <person name="Savidor A."/>
            <person name="Scheuring C.F."/>
            <person name="Smith B.M."/>
            <person name="Sobral B.W."/>
            <person name="Terry A."/>
            <person name="Torto-Alalibo T.A."/>
            <person name="Win J."/>
            <person name="Xu Z."/>
            <person name="Zhang H."/>
            <person name="Grigoriev I.V."/>
            <person name="Rokhsar D.S."/>
            <person name="Boore J.L."/>
        </authorList>
    </citation>
    <scope>NUCLEOTIDE SEQUENCE [LARGE SCALE GENOMIC DNA]</scope>
    <source>
        <strain evidence="4">Pr102</strain>
    </source>
</reference>
<dbReference type="STRING" id="164328.H3GTQ8"/>
<evidence type="ECO:0000256" key="1">
    <source>
        <dbReference type="SAM" id="Coils"/>
    </source>
</evidence>
<dbReference type="HOGENOM" id="CLU_312278_0_0_1"/>
<sequence>MWSVAGRGSRQTSAPKHRERHVFLNLDATAASLTMCRLLFAPLQTPSAGTTCVSTSRRSPTTCAAPERQPSHAPSDHVQQDEPAHFTGSGEVRAQLLTQLQKGAAAANAKKLVLAMGGGALDTSNSSAYQEIVSKFLVEGWHVEIHAWLRALDDGRAVVKSLDEVLHDSAFLKKKVKRAAAQHVCTTLSCGDAPLKVVALPVAALDAAQRAMEACGEDGAVKILSKAVPGGNDRKRQDQAEDGGAANAMNAAHSKAAWGVDMSGNAFLKEQDQHQHSLHTSSWEELNAGDLIGNEAAIAKWGLKTWNADGQVANMYGIQRYVIGDVNNGGFDPVDGNGGTNAEFAGAVVAGGVDCVRNGGEVNAADRRRVKQVSPDELSDTGLAARGVCIAALIHEASGGRRCWDQVPLRRPLPPRRTCLVLGPGCHDGLYLQRIFGYHYGSVSDCDHHGRMRAVQRPCPEGRALRAQDRQASEILAHFQESWGKTPLEYGPILAGFSLAGRTKQAKPKTTMVTETYFRKALAQSKNRHSLLEKKHSLLEKKHALLENEHSQVKTAHSKLQEEHAELLNERNDLEGDTWLWMMQNNKLQAQHKELQAEHSKWKAACASLVKEVERKVLEEEYLAYLAQEYDQTHWPVAKVAELEGEQERKLAEAHKSAKEREQALMDKIAALESEVASLQSTIQQKDDDFDSFRQSSKEATDKVVKDLAEAKAETMKHEEVIRTLRAALENGAKTAPATTNLIKQRRFAKSVEVPARIQQRKTPVKLQEQRLREKSSSSGSPSTVNTRSAAKMTATAATLKKAAVKPVEMPAHTLQDRMRRFELERKQKVKSLQERQRLREKSSSYNSPSTVSRPTTTSSKASTKTTASPVTLRGVAKVPAQTLQRPGRKQELTKPKEIRSVPSKATSRWEQYKNQRSGPSSAATSSTSSSPEMSPRSAA</sequence>